<keyword evidence="3" id="KW-1185">Reference proteome</keyword>
<evidence type="ECO:0000313" key="3">
    <source>
        <dbReference type="Proteomes" id="UP001501470"/>
    </source>
</evidence>
<gene>
    <name evidence="2" type="ORF">GCM10009827_118320</name>
</gene>
<comment type="caution">
    <text evidence="2">The sequence shown here is derived from an EMBL/GenBank/DDBJ whole genome shotgun (WGS) entry which is preliminary data.</text>
</comment>
<accession>A0ABP4PCY8</accession>
<dbReference type="Proteomes" id="UP001501470">
    <property type="component" value="Unassembled WGS sequence"/>
</dbReference>
<proteinExistence type="predicted"/>
<name>A0ABP4PCY8_9ACTN</name>
<organism evidence="2 3">
    <name type="scientific">Dactylosporangium maewongense</name>
    <dbReference type="NCBI Taxonomy" id="634393"/>
    <lineage>
        <taxon>Bacteria</taxon>
        <taxon>Bacillati</taxon>
        <taxon>Actinomycetota</taxon>
        <taxon>Actinomycetes</taxon>
        <taxon>Micromonosporales</taxon>
        <taxon>Micromonosporaceae</taxon>
        <taxon>Dactylosporangium</taxon>
    </lineage>
</organism>
<evidence type="ECO:0000313" key="2">
    <source>
        <dbReference type="EMBL" id="GAA1576839.1"/>
    </source>
</evidence>
<evidence type="ECO:0000256" key="1">
    <source>
        <dbReference type="SAM" id="MobiDB-lite"/>
    </source>
</evidence>
<protein>
    <submittedName>
        <fullName evidence="2">Uncharacterized protein</fullName>
    </submittedName>
</protein>
<sequence>MAGLGVQGVGDEYDPGQVAVHGFDGVEQWCGRRDFVRLRLDGHLGQDDAGAGVQGGEEMDVAAVGAAGAAQGLAVHGDDGAVAAGPGQRGPGAGAQPAGEDLGEQAGVEAGQQPPHRRARRYPAAEPEPGLGLLVEVVQPVADRGE</sequence>
<dbReference type="EMBL" id="BAAAQD010000061">
    <property type="protein sequence ID" value="GAA1576839.1"/>
    <property type="molecule type" value="Genomic_DNA"/>
</dbReference>
<feature type="region of interest" description="Disordered" evidence="1">
    <location>
        <begin position="79"/>
        <end position="132"/>
    </location>
</feature>
<reference evidence="3" key="1">
    <citation type="journal article" date="2019" name="Int. J. Syst. Evol. Microbiol.">
        <title>The Global Catalogue of Microorganisms (GCM) 10K type strain sequencing project: providing services to taxonomists for standard genome sequencing and annotation.</title>
        <authorList>
            <consortium name="The Broad Institute Genomics Platform"/>
            <consortium name="The Broad Institute Genome Sequencing Center for Infectious Disease"/>
            <person name="Wu L."/>
            <person name="Ma J."/>
        </authorList>
    </citation>
    <scope>NUCLEOTIDE SEQUENCE [LARGE SCALE GENOMIC DNA]</scope>
    <source>
        <strain evidence="3">JCM 15933</strain>
    </source>
</reference>